<dbReference type="Proteomes" id="UP001169217">
    <property type="component" value="Unassembled WGS sequence"/>
</dbReference>
<protein>
    <submittedName>
        <fullName evidence="1">Uncharacterized protein</fullName>
    </submittedName>
</protein>
<keyword evidence="2" id="KW-1185">Reference proteome</keyword>
<proteinExistence type="predicted"/>
<evidence type="ECO:0000313" key="2">
    <source>
        <dbReference type="Proteomes" id="UP001169217"/>
    </source>
</evidence>
<evidence type="ECO:0000313" key="1">
    <source>
        <dbReference type="EMBL" id="KAK0368804.1"/>
    </source>
</evidence>
<sequence length="240" mass="27516">MQYYSELELQGAMIAIAGLGQLSASQQRMCDDLLQALIPRNYPVDPETLDNVRREFWNRVFAKSWTTNKENKAPGQLPKRTNDEASLTIGTLNQDVPKNGSVPGYRRAGQSVLLKVSMKVGDRWEDVDASFFWVDQQGHRGSELSNASIDIEGDLTLEEASVEVGMHYDTNEKERVGGWNWDKVVYWGRLRLLNLALQLRVANTEDTSELKQVRLVEEHWLEKEELRKNFLVHEQLLRGD</sequence>
<organism evidence="1 2">
    <name type="scientific">Colletotrichum limetticola</name>
    <dbReference type="NCBI Taxonomy" id="1209924"/>
    <lineage>
        <taxon>Eukaryota</taxon>
        <taxon>Fungi</taxon>
        <taxon>Dikarya</taxon>
        <taxon>Ascomycota</taxon>
        <taxon>Pezizomycotina</taxon>
        <taxon>Sordariomycetes</taxon>
        <taxon>Hypocreomycetidae</taxon>
        <taxon>Glomerellales</taxon>
        <taxon>Glomerellaceae</taxon>
        <taxon>Colletotrichum</taxon>
        <taxon>Colletotrichum acutatum species complex</taxon>
    </lineage>
</organism>
<reference evidence="1" key="1">
    <citation type="submission" date="2023-04" db="EMBL/GenBank/DDBJ databases">
        <title>Colletotrichum limetticola genome sequence.</title>
        <authorList>
            <person name="Baroncelli R."/>
        </authorList>
    </citation>
    <scope>NUCLEOTIDE SEQUENCE</scope>
    <source>
        <strain evidence="1">KLA-Anderson</strain>
    </source>
</reference>
<comment type="caution">
    <text evidence="1">The sequence shown here is derived from an EMBL/GenBank/DDBJ whole genome shotgun (WGS) entry which is preliminary data.</text>
</comment>
<gene>
    <name evidence="1" type="ORF">CLIM01_13842</name>
</gene>
<accession>A0ABQ9PD97</accession>
<name>A0ABQ9PD97_9PEZI</name>
<dbReference type="EMBL" id="JARUPT010000767">
    <property type="protein sequence ID" value="KAK0368804.1"/>
    <property type="molecule type" value="Genomic_DNA"/>
</dbReference>